<proteinExistence type="predicted"/>
<feature type="transmembrane region" description="Helical" evidence="1">
    <location>
        <begin position="211"/>
        <end position="233"/>
    </location>
</feature>
<dbReference type="GO" id="GO:0140359">
    <property type="term" value="F:ABC-type transporter activity"/>
    <property type="evidence" value="ECO:0007669"/>
    <property type="project" value="InterPro"/>
</dbReference>
<dbReference type="PANTHER" id="PTHR37305">
    <property type="entry name" value="INTEGRAL MEMBRANE PROTEIN-RELATED"/>
    <property type="match status" value="1"/>
</dbReference>
<feature type="transmembrane region" description="Helical" evidence="1">
    <location>
        <begin position="176"/>
        <end position="199"/>
    </location>
</feature>
<feature type="transmembrane region" description="Helical" evidence="1">
    <location>
        <begin position="21"/>
        <end position="44"/>
    </location>
</feature>
<geneLocation type="plasmid" evidence="3">
    <name>pMD136</name>
</geneLocation>
<feature type="transmembrane region" description="Helical" evidence="1">
    <location>
        <begin position="136"/>
        <end position="156"/>
    </location>
</feature>
<accession>Q9WVX0</accession>
<dbReference type="PANTHER" id="PTHR37305:SF1">
    <property type="entry name" value="MEMBRANE PROTEIN"/>
    <property type="match status" value="1"/>
</dbReference>
<keyword evidence="1" id="KW-1133">Transmembrane helix</keyword>
<name>Q9WVX0_PEDPE</name>
<dbReference type="RefSeq" id="WP_010889644.1">
    <property type="nucleotide sequence ID" value="NC_001277.1"/>
</dbReference>
<organism evidence="3">
    <name type="scientific">Pediococcus pentosaceus</name>
    <dbReference type="NCBI Taxonomy" id="1255"/>
    <lineage>
        <taxon>Bacteria</taxon>
        <taxon>Bacillati</taxon>
        <taxon>Bacillota</taxon>
        <taxon>Bacilli</taxon>
        <taxon>Lactobacillales</taxon>
        <taxon>Lactobacillaceae</taxon>
        <taxon>Pediococcus</taxon>
    </lineage>
</organism>
<evidence type="ECO:0000256" key="1">
    <source>
        <dbReference type="SAM" id="Phobius"/>
    </source>
</evidence>
<gene>
    <name evidence="2" type="primary">penM</name>
</gene>
<keyword evidence="1" id="KW-0812">Transmembrane</keyword>
<dbReference type="GO" id="GO:0005886">
    <property type="term" value="C:plasma membrane"/>
    <property type="evidence" value="ECO:0007669"/>
    <property type="project" value="UniProtKB-SubCell"/>
</dbReference>
<dbReference type="EMBL" id="AF033858">
    <property type="protein sequence ID" value="AAD39630.1"/>
    <property type="molecule type" value="Genomic_DNA"/>
</dbReference>
<feature type="transmembrane region" description="Helical" evidence="1">
    <location>
        <begin position="239"/>
        <end position="261"/>
    </location>
</feature>
<sequence>MNKHRIKILVQKEWLELKNDKATLAPLLILPIMFSIILPSILIFGGVRNVLINNVGGVSQFLENFKSDLIPSNISAENIGLYALLIFFFMPLFLLIPIMISTVLASSSFVGEKEKRTIEGLLYTPLSDSELLMGKLIAVLVPSILLTWVSVFLYGIVLDVLGYGVFESMIFPTVHWLIMMFIIAPLLTFFSTMLVLMVSQKSKSSKSAQSVAMILLIPIIGMMISQASGLMVFGAIFELILVVILIILNIITFNIVTKMFVREKIVLNS</sequence>
<dbReference type="EMBL" id="AF069302">
    <property type="protein sequence ID" value="AAD25907.1"/>
    <property type="molecule type" value="Genomic_DNA"/>
</dbReference>
<keyword evidence="1" id="KW-0472">Membrane</keyword>
<reference evidence="2" key="1">
    <citation type="submission" date="1998-06" db="EMBL/GenBank/DDBJ databases">
        <title>Pediococcus pentosaceus pediocin A encoding plasmid, pMD136.</title>
        <authorList>
            <person name="Kantor A."/>
            <person name="Mett A."/>
            <person name="Shapira R."/>
        </authorList>
    </citation>
    <scope>NUCLEOTIDE SEQUENCE</scope>
    <source>
        <strain evidence="2">ATCC 43200</strain>
        <plasmid evidence="2">pMD136</plasmid>
    </source>
</reference>
<evidence type="ECO:0000313" key="3">
    <source>
        <dbReference type="EMBL" id="AAD39630.1"/>
    </source>
</evidence>
<dbReference type="Pfam" id="PF12679">
    <property type="entry name" value="ABC2_membrane_2"/>
    <property type="match status" value="1"/>
</dbReference>
<feature type="transmembrane region" description="Helical" evidence="1">
    <location>
        <begin position="79"/>
        <end position="106"/>
    </location>
</feature>
<protein>
    <submittedName>
        <fullName evidence="2">ABC transporter subunit PenM</fullName>
    </submittedName>
    <submittedName>
        <fullName evidence="3">Putative ABC transporter membrane-spanning subunit</fullName>
    </submittedName>
</protein>
<keyword evidence="3" id="KW-0614">Plasmid</keyword>
<dbReference type="AlphaFoldDB" id="Q9WVX0"/>
<evidence type="ECO:0000313" key="2">
    <source>
        <dbReference type="EMBL" id="AAD25907.1"/>
    </source>
</evidence>
<reference evidence="3" key="2">
    <citation type="journal article" date="2000" name="Plasmid">
        <title>Nucleotide sequence and analysis of plasmid pMD136 from Pediococcus pentosaceus FBB61 (ATCC43200) involved in pediocin A production.</title>
        <authorList>
            <person name="Giacomini A."/>
            <person name="Squartini A."/>
            <person name="Nuti M.P."/>
        </authorList>
    </citation>
    <scope>NUCLEOTIDE SEQUENCE</scope>
    <source>
        <strain evidence="3">ATCC 43200</strain>
        <plasmid evidence="3">pMD136</plasmid>
    </source>
</reference>